<comment type="subcellular location">
    <subcellularLocation>
        <location evidence="10">Cell inner membrane</location>
        <topology evidence="10">Multi-pass membrane protein</topology>
    </subcellularLocation>
    <subcellularLocation>
        <location evidence="1 9">Cell membrane</location>
        <topology evidence="1 9">Multi-pass membrane protein</topology>
    </subcellularLocation>
</comment>
<keyword evidence="7 9" id="KW-1133">Transmembrane helix</keyword>
<dbReference type="OrthoDB" id="369039at2"/>
<evidence type="ECO:0000256" key="9">
    <source>
        <dbReference type="RuleBase" id="RU363032"/>
    </source>
</evidence>
<feature type="domain" description="ABC transmembrane type-1" evidence="11">
    <location>
        <begin position="71"/>
        <end position="292"/>
    </location>
</feature>
<comment type="caution">
    <text evidence="12">The sequence shown here is derived from an EMBL/GenBank/DDBJ whole genome shotgun (WGS) entry which is preliminary data.</text>
</comment>
<dbReference type="AlphaFoldDB" id="A0A2T3NMJ9"/>
<dbReference type="CDD" id="cd06261">
    <property type="entry name" value="TM_PBP2"/>
    <property type="match status" value="1"/>
</dbReference>
<dbReference type="Pfam" id="PF00528">
    <property type="entry name" value="BPD_transp_1"/>
    <property type="match status" value="1"/>
</dbReference>
<dbReference type="EMBL" id="PYMB01000001">
    <property type="protein sequence ID" value="PSW16712.1"/>
    <property type="molecule type" value="Genomic_DNA"/>
</dbReference>
<dbReference type="Proteomes" id="UP000241346">
    <property type="component" value="Unassembled WGS sequence"/>
</dbReference>
<dbReference type="InterPro" id="IPR035906">
    <property type="entry name" value="MetI-like_sf"/>
</dbReference>
<protein>
    <recommendedName>
        <fullName evidence="3 10">sn-glycerol-3-phosphate transport system permease protein UgpE</fullName>
    </recommendedName>
</protein>
<comment type="subunit">
    <text evidence="2 10">The complex is composed of two ATP-binding proteins (UgpC), two transmembrane proteins (UgpA and UgpE) and a solute-binding protein (UgpB).</text>
</comment>
<keyword evidence="10" id="KW-0997">Cell inner membrane</keyword>
<evidence type="ECO:0000259" key="11">
    <source>
        <dbReference type="PROSITE" id="PS50928"/>
    </source>
</evidence>
<feature type="transmembrane region" description="Helical" evidence="9">
    <location>
        <begin position="75"/>
        <end position="99"/>
    </location>
</feature>
<evidence type="ECO:0000313" key="13">
    <source>
        <dbReference type="Proteomes" id="UP000241346"/>
    </source>
</evidence>
<evidence type="ECO:0000256" key="10">
    <source>
        <dbReference type="RuleBase" id="RU363056"/>
    </source>
</evidence>
<name>A0A2T3NMJ9_9GAMM</name>
<keyword evidence="6 9" id="KW-0812">Transmembrane</keyword>
<keyword evidence="8 9" id="KW-0472">Membrane</keyword>
<keyword evidence="4 9" id="KW-0813">Transport</keyword>
<evidence type="ECO:0000256" key="7">
    <source>
        <dbReference type="ARBA" id="ARBA00022989"/>
    </source>
</evidence>
<evidence type="ECO:0000256" key="6">
    <source>
        <dbReference type="ARBA" id="ARBA00022692"/>
    </source>
</evidence>
<evidence type="ECO:0000256" key="8">
    <source>
        <dbReference type="ARBA" id="ARBA00023136"/>
    </source>
</evidence>
<dbReference type="RefSeq" id="WP_107297331.1">
    <property type="nucleotide sequence ID" value="NZ_PYMB01000001.1"/>
</dbReference>
<feature type="transmembrane region" description="Helical" evidence="9">
    <location>
        <begin position="274"/>
        <end position="297"/>
    </location>
</feature>
<evidence type="ECO:0000256" key="1">
    <source>
        <dbReference type="ARBA" id="ARBA00004651"/>
    </source>
</evidence>
<gene>
    <name evidence="10" type="primary">ugpE</name>
    <name evidence="12" type="ORF">C9J01_06880</name>
</gene>
<evidence type="ECO:0000256" key="4">
    <source>
        <dbReference type="ARBA" id="ARBA00022448"/>
    </source>
</evidence>
<feature type="transmembrane region" description="Helical" evidence="9">
    <location>
        <begin position="167"/>
        <end position="189"/>
    </location>
</feature>
<proteinExistence type="inferred from homology"/>
<evidence type="ECO:0000256" key="5">
    <source>
        <dbReference type="ARBA" id="ARBA00022475"/>
    </source>
</evidence>
<accession>A0A2T3NMJ9</accession>
<dbReference type="SUPFAM" id="SSF161098">
    <property type="entry name" value="MetI-like"/>
    <property type="match status" value="1"/>
</dbReference>
<dbReference type="GO" id="GO:0055085">
    <property type="term" value="P:transmembrane transport"/>
    <property type="evidence" value="ECO:0007669"/>
    <property type="project" value="InterPro"/>
</dbReference>
<evidence type="ECO:0000256" key="2">
    <source>
        <dbReference type="ARBA" id="ARBA00011557"/>
    </source>
</evidence>
<dbReference type="InterPro" id="IPR000515">
    <property type="entry name" value="MetI-like"/>
</dbReference>
<dbReference type="GO" id="GO:0005886">
    <property type="term" value="C:plasma membrane"/>
    <property type="evidence" value="ECO:0007669"/>
    <property type="project" value="UniProtKB-SubCell"/>
</dbReference>
<evidence type="ECO:0000256" key="3">
    <source>
        <dbReference type="ARBA" id="ARBA00020515"/>
    </source>
</evidence>
<reference evidence="12 13" key="1">
    <citation type="submission" date="2018-03" db="EMBL/GenBank/DDBJ databases">
        <title>Whole genome sequencing of Histamine producing bacteria.</title>
        <authorList>
            <person name="Butler K."/>
        </authorList>
    </citation>
    <scope>NUCLEOTIDE SEQUENCE [LARGE SCALE GENOMIC DNA]</scope>
    <source>
        <strain evidence="12 13">DSM 19138</strain>
    </source>
</reference>
<organism evidence="12 13">
    <name type="scientific">Photobacterium rosenbergii</name>
    <dbReference type="NCBI Taxonomy" id="294936"/>
    <lineage>
        <taxon>Bacteria</taxon>
        <taxon>Pseudomonadati</taxon>
        <taxon>Pseudomonadota</taxon>
        <taxon>Gammaproteobacteria</taxon>
        <taxon>Vibrionales</taxon>
        <taxon>Vibrionaceae</taxon>
        <taxon>Photobacterium</taxon>
    </lineage>
</organism>
<sequence>MIENNKKLDRVAVTIIGIGLLFILMPIYLMVVTATHSYDDFIRNGVSYFPGGHFIENIRLVVSETILLKQLVNSIIVATLSATGKACFAFFSAFVIVYFRIRYGTLLFFFILLSTMVPMDLRVVASYEVASNVLSPFNYLMGLLGINSLMSFAFGKEVYLEWSLLDSYLGMAAPILASGTGTFLFRQFFKTIPKSLVDAATMDGAGPLRFMYDILLPLSKSTFISLYVLMFMGGWNQYLWPLIVSSKPEMQTSLIGLVNMTIVTDGAIPNYPMVMAGAILVNIIPVLLIAIMQKYIVQGLTLSEK</sequence>
<dbReference type="PANTHER" id="PTHR43744:SF8">
    <property type="entry name" value="SN-GLYCEROL-3-PHOSPHATE TRANSPORT SYSTEM PERMEASE PROTEIN UGPE"/>
    <property type="match status" value="1"/>
</dbReference>
<comment type="function">
    <text evidence="10">Part of the ABC transporter complex UgpBAEC involved in sn-glycerol-3-phosphate (G3P) import. Probably responsible for the translocation of the substrate across the membrane.</text>
</comment>
<feature type="transmembrane region" description="Helical" evidence="9">
    <location>
        <begin position="12"/>
        <end position="31"/>
    </location>
</feature>
<feature type="transmembrane region" description="Helical" evidence="9">
    <location>
        <begin position="137"/>
        <end position="155"/>
    </location>
</feature>
<dbReference type="PANTHER" id="PTHR43744">
    <property type="entry name" value="ABC TRANSPORTER PERMEASE PROTEIN MG189-RELATED-RELATED"/>
    <property type="match status" value="1"/>
</dbReference>
<dbReference type="PROSITE" id="PS50928">
    <property type="entry name" value="ABC_TM1"/>
    <property type="match status" value="1"/>
</dbReference>
<comment type="similarity">
    <text evidence="9">Belongs to the binding-protein-dependent transport system permease family.</text>
</comment>
<keyword evidence="5 10" id="KW-1003">Cell membrane</keyword>
<feature type="transmembrane region" description="Helical" evidence="9">
    <location>
        <begin position="106"/>
        <end position="125"/>
    </location>
</feature>
<dbReference type="Gene3D" id="1.10.3720.10">
    <property type="entry name" value="MetI-like"/>
    <property type="match status" value="1"/>
</dbReference>
<evidence type="ECO:0000313" key="12">
    <source>
        <dbReference type="EMBL" id="PSW16712.1"/>
    </source>
</evidence>